<dbReference type="Proteomes" id="UP000272942">
    <property type="component" value="Unassembled WGS sequence"/>
</dbReference>
<gene>
    <name evidence="1" type="ORF">ECPE_LOCUS4101</name>
</gene>
<dbReference type="EMBL" id="UZAN01040992">
    <property type="protein sequence ID" value="VDP71629.1"/>
    <property type="molecule type" value="Genomic_DNA"/>
</dbReference>
<organism evidence="3">
    <name type="scientific">Echinostoma caproni</name>
    <dbReference type="NCBI Taxonomy" id="27848"/>
    <lineage>
        <taxon>Eukaryota</taxon>
        <taxon>Metazoa</taxon>
        <taxon>Spiralia</taxon>
        <taxon>Lophotrochozoa</taxon>
        <taxon>Platyhelminthes</taxon>
        <taxon>Trematoda</taxon>
        <taxon>Digenea</taxon>
        <taxon>Plagiorchiida</taxon>
        <taxon>Echinostomata</taxon>
        <taxon>Echinostomatoidea</taxon>
        <taxon>Echinostomatidae</taxon>
        <taxon>Echinostoma</taxon>
    </lineage>
</organism>
<dbReference type="WBParaSite" id="ECPE_0000410901-mRNA-1">
    <property type="protein sequence ID" value="ECPE_0000410901-mRNA-1"/>
    <property type="gene ID" value="ECPE_0000410901"/>
</dbReference>
<name>A0A183AAW6_9TREM</name>
<dbReference type="OrthoDB" id="6281753at2759"/>
<accession>A0A183AAW6</accession>
<protein>
    <submittedName>
        <fullName evidence="1 3">Uncharacterized protein</fullName>
    </submittedName>
</protein>
<reference evidence="1 2" key="2">
    <citation type="submission" date="2018-11" db="EMBL/GenBank/DDBJ databases">
        <authorList>
            <consortium name="Pathogen Informatics"/>
        </authorList>
    </citation>
    <scope>NUCLEOTIDE SEQUENCE [LARGE SCALE GENOMIC DNA]</scope>
    <source>
        <strain evidence="1 2">Egypt</strain>
    </source>
</reference>
<sequence>MGHANSRLPYPMNRTILDMVEEQFAENHIPIREFAEIDFRNLRRKIQRRVLRYLRSSFTPEQLDVMNHSNDGLSQISSTQWETLHSIIRDSVHQFTQSHTRLRATVNFRPRDNLRFARPNGGGLQPMLKRKFLNRM</sequence>
<keyword evidence="2" id="KW-1185">Reference proteome</keyword>
<reference evidence="3" key="1">
    <citation type="submission" date="2016-06" db="UniProtKB">
        <authorList>
            <consortium name="WormBaseParasite"/>
        </authorList>
    </citation>
    <scope>IDENTIFICATION</scope>
</reference>
<evidence type="ECO:0000313" key="1">
    <source>
        <dbReference type="EMBL" id="VDP71629.1"/>
    </source>
</evidence>
<evidence type="ECO:0000313" key="3">
    <source>
        <dbReference type="WBParaSite" id="ECPE_0000410901-mRNA-1"/>
    </source>
</evidence>
<evidence type="ECO:0000313" key="2">
    <source>
        <dbReference type="Proteomes" id="UP000272942"/>
    </source>
</evidence>
<dbReference type="AlphaFoldDB" id="A0A183AAW6"/>
<proteinExistence type="predicted"/>